<dbReference type="EMBL" id="JAGFNK010000705">
    <property type="protein sequence ID" value="KAI9442806.1"/>
    <property type="molecule type" value="Genomic_DNA"/>
</dbReference>
<evidence type="ECO:0000313" key="2">
    <source>
        <dbReference type="Proteomes" id="UP001207468"/>
    </source>
</evidence>
<protein>
    <submittedName>
        <fullName evidence="1">UNC-like C-terminal-domain-containing protein</fullName>
    </submittedName>
</protein>
<dbReference type="Proteomes" id="UP001207468">
    <property type="component" value="Unassembled WGS sequence"/>
</dbReference>
<proteinExistence type="predicted"/>
<accession>A0ACC0TTR4</accession>
<sequence length="785" mass="85751">MPPPPDASPHFRVPLTDRFNYASLDCSARVHTAHRAAKSASSILSSQRDRYMLSPCAATPQLFVVVELCDDIRIDTVQLANFEFFSGVFREFTVSVAKTHAAADADAEGWTVVGTYVAKNVRGVQSFHPPTSVRDFYRYIRIDFRSHYSNEYYCPISLLRVYGLTHLEQWKWDTWEEESRARQDMSVQSAAANADVLSEPEQSALTPGQTQEDSTTRKESPSPATHSGDPNPDIQDQRPDLSPSPGSVEGHFRHSSNTRSETLTSPTIPADSDPPIIANPLSASLSPSDSVHATENSIQTSHIFSSNDSSISTPTASSSVFIPSRSANVSIIIGSTSRLPSQSTLTVISSPSVAHASALPPPPINHPLSPSPANVHAGESIYRTIMNRLSALETNTTLYARYVEDQTSAMREMIRRLSEDVGRLEGISRAQAQMYARSVNDFQKHRREMDIEQRTLISQVNYLADEIVLEKRLGIAQLCLLLAVLVFLSVTRGSPGEFHIPRSIGGVDSARSWGRRGMRLSADWVPYRLRSAGHGPPSTPPQAQRPQTPTALTPVPVAPRPRPAPPSAPGGTSFPKTPPGTAAHPATANRAVATTPTFRQKRAPVHHHHLFTPSQHHHRVSRSRSNLTHARTRSGGGVVGRGRGASPTSTTRTRPVPMQRSNSHGTPLAGPVSRSARRWARSAHLHEVRGARHQRLQHHHHQAADYDDVFAALPRRGHSRSRSRSRSRSCSPARSLRKSKVKDEVKSAPPAPLSFALDVADTDGRASGVAAARMRTGKTGRSEPG</sequence>
<gene>
    <name evidence="1" type="ORF">F5148DRAFT_799890</name>
</gene>
<keyword evidence="2" id="KW-1185">Reference proteome</keyword>
<organism evidence="1 2">
    <name type="scientific">Russula earlei</name>
    <dbReference type="NCBI Taxonomy" id="71964"/>
    <lineage>
        <taxon>Eukaryota</taxon>
        <taxon>Fungi</taxon>
        <taxon>Dikarya</taxon>
        <taxon>Basidiomycota</taxon>
        <taxon>Agaricomycotina</taxon>
        <taxon>Agaricomycetes</taxon>
        <taxon>Russulales</taxon>
        <taxon>Russulaceae</taxon>
        <taxon>Russula</taxon>
    </lineage>
</organism>
<reference evidence="1" key="1">
    <citation type="submission" date="2021-03" db="EMBL/GenBank/DDBJ databases">
        <title>Evolutionary priming and transition to the ectomycorrhizal habit in an iconic lineage of mushroom-forming fungi: is preadaptation a requirement?</title>
        <authorList>
            <consortium name="DOE Joint Genome Institute"/>
            <person name="Looney B.P."/>
            <person name="Miyauchi S."/>
            <person name="Morin E."/>
            <person name="Drula E."/>
            <person name="Courty P.E."/>
            <person name="Chicoki N."/>
            <person name="Fauchery L."/>
            <person name="Kohler A."/>
            <person name="Kuo A."/>
            <person name="LaButti K."/>
            <person name="Pangilinan J."/>
            <person name="Lipzen A."/>
            <person name="Riley R."/>
            <person name="Andreopoulos W."/>
            <person name="He G."/>
            <person name="Johnson J."/>
            <person name="Barry K.W."/>
            <person name="Grigoriev I.V."/>
            <person name="Nagy L."/>
            <person name="Hibbett D."/>
            <person name="Henrissat B."/>
            <person name="Matheny P.B."/>
            <person name="Labbe J."/>
            <person name="Martin A.F."/>
        </authorList>
    </citation>
    <scope>NUCLEOTIDE SEQUENCE</scope>
    <source>
        <strain evidence="1">BPL698</strain>
    </source>
</reference>
<evidence type="ECO:0000313" key="1">
    <source>
        <dbReference type="EMBL" id="KAI9442806.1"/>
    </source>
</evidence>
<comment type="caution">
    <text evidence="1">The sequence shown here is derived from an EMBL/GenBank/DDBJ whole genome shotgun (WGS) entry which is preliminary data.</text>
</comment>
<name>A0ACC0TTR4_9AGAM</name>